<comment type="caution">
    <text evidence="1">The sequence shown here is derived from an EMBL/GenBank/DDBJ whole genome shotgun (WGS) entry which is preliminary data.</text>
</comment>
<keyword evidence="2" id="KW-1185">Reference proteome</keyword>
<sequence>MHSFRPTILLAALVARYGLASADCPAAWTDVATDLKTSFITDGDCNDDARAAIRLAFHDCFPGTCDGSIILSDECTARGENTQLVDICSSLGDKATQYGVGAADLIQFAAAFGIAACTNGPVVNVVVGRTDSSTADTADQMPGANDDAASIVSAFAAKGFSATELVALVGAHTTAKDLAGDGLDDSTTEWDTDFYTETADGTAPTSLNSDKNLANGTDTSSDWNSFGSDSSAWAAAFVPAMEKMSLLGISDSSSFTDCTSVLSSALA</sequence>
<accession>A0ACC0DBM3</accession>
<dbReference type="Proteomes" id="UP001497680">
    <property type="component" value="Unassembled WGS sequence"/>
</dbReference>
<name>A0ACC0DBM3_9PEZI</name>
<dbReference type="EMBL" id="MU394292">
    <property type="protein sequence ID" value="KAI6090135.1"/>
    <property type="molecule type" value="Genomic_DNA"/>
</dbReference>
<evidence type="ECO:0000313" key="2">
    <source>
        <dbReference type="Proteomes" id="UP001497680"/>
    </source>
</evidence>
<organism evidence="1 2">
    <name type="scientific">Hypoxylon rubiginosum</name>
    <dbReference type="NCBI Taxonomy" id="110542"/>
    <lineage>
        <taxon>Eukaryota</taxon>
        <taxon>Fungi</taxon>
        <taxon>Dikarya</taxon>
        <taxon>Ascomycota</taxon>
        <taxon>Pezizomycotina</taxon>
        <taxon>Sordariomycetes</taxon>
        <taxon>Xylariomycetidae</taxon>
        <taxon>Xylariales</taxon>
        <taxon>Hypoxylaceae</taxon>
        <taxon>Hypoxylon</taxon>
    </lineage>
</organism>
<protein>
    <submittedName>
        <fullName evidence="1">Class II peroxidase</fullName>
    </submittedName>
</protein>
<gene>
    <name evidence="1" type="ORF">F4821DRAFT_36765</name>
</gene>
<keyword evidence="1" id="KW-0575">Peroxidase</keyword>
<keyword evidence="1" id="KW-0560">Oxidoreductase</keyword>
<reference evidence="1 2" key="1">
    <citation type="journal article" date="2022" name="New Phytol.">
        <title>Ecological generalism drives hyperdiversity of secondary metabolite gene clusters in xylarialean endophytes.</title>
        <authorList>
            <person name="Franco M.E.E."/>
            <person name="Wisecaver J.H."/>
            <person name="Arnold A.E."/>
            <person name="Ju Y.M."/>
            <person name="Slot J.C."/>
            <person name="Ahrendt S."/>
            <person name="Moore L.P."/>
            <person name="Eastman K.E."/>
            <person name="Scott K."/>
            <person name="Konkel Z."/>
            <person name="Mondo S.J."/>
            <person name="Kuo A."/>
            <person name="Hayes R.D."/>
            <person name="Haridas S."/>
            <person name="Andreopoulos B."/>
            <person name="Riley R."/>
            <person name="LaButti K."/>
            <person name="Pangilinan J."/>
            <person name="Lipzen A."/>
            <person name="Amirebrahimi M."/>
            <person name="Yan J."/>
            <person name="Adam C."/>
            <person name="Keymanesh K."/>
            <person name="Ng V."/>
            <person name="Louie K."/>
            <person name="Northen T."/>
            <person name="Drula E."/>
            <person name="Henrissat B."/>
            <person name="Hsieh H.M."/>
            <person name="Youens-Clark K."/>
            <person name="Lutzoni F."/>
            <person name="Miadlikowska J."/>
            <person name="Eastwood D.C."/>
            <person name="Hamelin R.C."/>
            <person name="Grigoriev I.V."/>
            <person name="U'Ren J.M."/>
        </authorList>
    </citation>
    <scope>NUCLEOTIDE SEQUENCE [LARGE SCALE GENOMIC DNA]</scope>
    <source>
        <strain evidence="1 2">ER1909</strain>
    </source>
</reference>
<evidence type="ECO:0000313" key="1">
    <source>
        <dbReference type="EMBL" id="KAI6090135.1"/>
    </source>
</evidence>
<proteinExistence type="predicted"/>